<dbReference type="SMART" id="SM00908">
    <property type="entry name" value="Gal-bind_lectin"/>
    <property type="match status" value="1"/>
</dbReference>
<dbReference type="PANTHER" id="PTHR11346">
    <property type="entry name" value="GALECTIN"/>
    <property type="match status" value="1"/>
</dbReference>
<dbReference type="GO" id="GO:0030246">
    <property type="term" value="F:carbohydrate binding"/>
    <property type="evidence" value="ECO:0007669"/>
    <property type="project" value="UniProtKB-UniRule"/>
</dbReference>
<dbReference type="InterPro" id="IPR001079">
    <property type="entry name" value="Galectin_CRD"/>
</dbReference>
<protein>
    <recommendedName>
        <fullName evidence="2">Galectin</fullName>
    </recommendedName>
</protein>
<dbReference type="GO" id="GO:0016936">
    <property type="term" value="F:galactoside binding"/>
    <property type="evidence" value="ECO:0007669"/>
    <property type="project" value="TreeGrafter"/>
</dbReference>
<evidence type="ECO:0000256" key="1">
    <source>
        <dbReference type="ARBA" id="ARBA00022734"/>
    </source>
</evidence>
<dbReference type="Gene3D" id="2.60.120.200">
    <property type="match status" value="1"/>
</dbReference>
<keyword evidence="4" id="KW-1185">Reference proteome</keyword>
<sequence length="184" mass="21077">MHSIHDPHVPFALPLNEPPIPGSVIEVHGKHHHHDTFVVELLAGPHIPLHLSFRFHHEHDLVLNAAAHGQWGCEQRVHNPIPKHDHHFTIRIKVHDSHYDVEVDGHHIATFNHRFPYASVQAIGCHGDVHIKHIHFQGFHFHNAWNHQGHDFGHGGYIGYGTSAYQPPVVPQAHPINQHYDPYR</sequence>
<name>A0AAF3J6J2_9BILA</name>
<dbReference type="InterPro" id="IPR013320">
    <property type="entry name" value="ConA-like_dom_sf"/>
</dbReference>
<dbReference type="FunFam" id="2.60.120.200:FF:000213">
    <property type="entry name" value="Galectin"/>
    <property type="match status" value="1"/>
</dbReference>
<feature type="domain" description="Galectin" evidence="3">
    <location>
        <begin position="11"/>
        <end position="137"/>
    </location>
</feature>
<organism evidence="4 5">
    <name type="scientific">Mesorhabditis belari</name>
    <dbReference type="NCBI Taxonomy" id="2138241"/>
    <lineage>
        <taxon>Eukaryota</taxon>
        <taxon>Metazoa</taxon>
        <taxon>Ecdysozoa</taxon>
        <taxon>Nematoda</taxon>
        <taxon>Chromadorea</taxon>
        <taxon>Rhabditida</taxon>
        <taxon>Rhabditina</taxon>
        <taxon>Rhabditomorpha</taxon>
        <taxon>Rhabditoidea</taxon>
        <taxon>Rhabditidae</taxon>
        <taxon>Mesorhabditinae</taxon>
        <taxon>Mesorhabditis</taxon>
    </lineage>
</organism>
<dbReference type="PANTHER" id="PTHR11346:SF174">
    <property type="entry name" value="GALAPTIN LEC-8-RELATED"/>
    <property type="match status" value="1"/>
</dbReference>
<accession>A0AAF3J6J2</accession>
<dbReference type="SUPFAM" id="SSF49899">
    <property type="entry name" value="Concanavalin A-like lectins/glucanases"/>
    <property type="match status" value="1"/>
</dbReference>
<dbReference type="InterPro" id="IPR044156">
    <property type="entry name" value="Galectin-like"/>
</dbReference>
<keyword evidence="1 2" id="KW-0430">Lectin</keyword>
<evidence type="ECO:0000313" key="5">
    <source>
        <dbReference type="WBParaSite" id="MBELARI_LOCUS19326"/>
    </source>
</evidence>
<evidence type="ECO:0000259" key="3">
    <source>
        <dbReference type="PROSITE" id="PS51304"/>
    </source>
</evidence>
<evidence type="ECO:0000313" key="4">
    <source>
        <dbReference type="Proteomes" id="UP000887575"/>
    </source>
</evidence>
<dbReference type="CDD" id="cd00070">
    <property type="entry name" value="GLECT"/>
    <property type="match status" value="1"/>
</dbReference>
<evidence type="ECO:0000256" key="2">
    <source>
        <dbReference type="RuleBase" id="RU102079"/>
    </source>
</evidence>
<dbReference type="Proteomes" id="UP000887575">
    <property type="component" value="Unassembled WGS sequence"/>
</dbReference>
<dbReference type="Pfam" id="PF00337">
    <property type="entry name" value="Gal-bind_lectin"/>
    <property type="match status" value="1"/>
</dbReference>
<proteinExistence type="predicted"/>
<dbReference type="SMART" id="SM00276">
    <property type="entry name" value="GLECT"/>
    <property type="match status" value="1"/>
</dbReference>
<dbReference type="WBParaSite" id="MBELARI_LOCUS19326">
    <property type="protein sequence ID" value="MBELARI_LOCUS19326"/>
    <property type="gene ID" value="MBELARI_LOCUS19326"/>
</dbReference>
<reference evidence="5" key="1">
    <citation type="submission" date="2024-02" db="UniProtKB">
        <authorList>
            <consortium name="WormBaseParasite"/>
        </authorList>
    </citation>
    <scope>IDENTIFICATION</scope>
</reference>
<dbReference type="AlphaFoldDB" id="A0AAF3J6J2"/>
<dbReference type="PROSITE" id="PS51304">
    <property type="entry name" value="GALECTIN"/>
    <property type="match status" value="1"/>
</dbReference>